<dbReference type="OMA" id="NNAICIT"/>
<dbReference type="VEuPathDB" id="FungiDB:DEHA2F19712g"/>
<dbReference type="STRING" id="284592.Q6BKR7"/>
<dbReference type="EMBL" id="CR382138">
    <property type="protein sequence ID" value="CAG89592.2"/>
    <property type="molecule type" value="Genomic_DNA"/>
</dbReference>
<protein>
    <submittedName>
        <fullName evidence="2">DEHA2F19712p</fullName>
    </submittedName>
</protein>
<dbReference type="OrthoDB" id="6513042at2759"/>
<dbReference type="KEGG" id="dha:DEHA2F19712g"/>
<proteinExistence type="predicted"/>
<evidence type="ECO:0000259" key="1">
    <source>
        <dbReference type="Pfam" id="PF10382"/>
    </source>
</evidence>
<evidence type="ECO:0000313" key="3">
    <source>
        <dbReference type="Proteomes" id="UP000000599"/>
    </source>
</evidence>
<keyword evidence="3" id="KW-1185">Reference proteome</keyword>
<reference evidence="2 3" key="1">
    <citation type="journal article" date="2004" name="Nature">
        <title>Genome evolution in yeasts.</title>
        <authorList>
            <consortium name="Genolevures"/>
            <person name="Dujon B."/>
            <person name="Sherman D."/>
            <person name="Fischer G."/>
            <person name="Durrens P."/>
            <person name="Casaregola S."/>
            <person name="Lafontaine I."/>
            <person name="de Montigny J."/>
            <person name="Marck C."/>
            <person name="Neuveglise C."/>
            <person name="Talla E."/>
            <person name="Goffard N."/>
            <person name="Frangeul L."/>
            <person name="Aigle M."/>
            <person name="Anthouard V."/>
            <person name="Babour A."/>
            <person name="Barbe V."/>
            <person name="Barnay S."/>
            <person name="Blanchin S."/>
            <person name="Beckerich J.M."/>
            <person name="Beyne E."/>
            <person name="Bleykasten C."/>
            <person name="Boisrame A."/>
            <person name="Boyer J."/>
            <person name="Cattolico L."/>
            <person name="Confanioleri F."/>
            <person name="de Daruvar A."/>
            <person name="Despons L."/>
            <person name="Fabre E."/>
            <person name="Fairhead C."/>
            <person name="Ferry-Dumazet H."/>
            <person name="Groppi A."/>
            <person name="Hantraye F."/>
            <person name="Hennequin C."/>
            <person name="Jauniaux N."/>
            <person name="Joyet P."/>
            <person name="Kachouri R."/>
            <person name="Kerrest A."/>
            <person name="Koszul R."/>
            <person name="Lemaire M."/>
            <person name="Lesur I."/>
            <person name="Ma L."/>
            <person name="Muller H."/>
            <person name="Nicaud J.M."/>
            <person name="Nikolski M."/>
            <person name="Oztas S."/>
            <person name="Ozier-Kalogeropoulos O."/>
            <person name="Pellenz S."/>
            <person name="Potier S."/>
            <person name="Richard G.F."/>
            <person name="Straub M.L."/>
            <person name="Suleau A."/>
            <person name="Swennene D."/>
            <person name="Tekaia F."/>
            <person name="Wesolowski-Louvel M."/>
            <person name="Westhof E."/>
            <person name="Wirth B."/>
            <person name="Zeniou-Meyer M."/>
            <person name="Zivanovic I."/>
            <person name="Bolotin-Fukuhara M."/>
            <person name="Thierry A."/>
            <person name="Bouchier C."/>
            <person name="Caudron B."/>
            <person name="Scarpelli C."/>
            <person name="Gaillardin C."/>
            <person name="Weissenbach J."/>
            <person name="Wincker P."/>
            <person name="Souciet J.L."/>
        </authorList>
    </citation>
    <scope>NUCLEOTIDE SEQUENCE [LARGE SCALE GENOMIC DNA]</scope>
    <source>
        <strain evidence="3">ATCC 36239 / CBS 767 / BCRC 21394 / JCM 1990 / NBRC 0083 / IGC 2968</strain>
    </source>
</reference>
<dbReference type="Proteomes" id="UP000000599">
    <property type="component" value="Chromosome F"/>
</dbReference>
<organism evidence="2 3">
    <name type="scientific">Debaryomyces hansenii (strain ATCC 36239 / CBS 767 / BCRC 21394 / JCM 1990 / NBRC 0083 / IGC 2968)</name>
    <name type="common">Yeast</name>
    <name type="synonym">Torulaspora hansenii</name>
    <dbReference type="NCBI Taxonomy" id="284592"/>
    <lineage>
        <taxon>Eukaryota</taxon>
        <taxon>Fungi</taxon>
        <taxon>Dikarya</taxon>
        <taxon>Ascomycota</taxon>
        <taxon>Saccharomycotina</taxon>
        <taxon>Pichiomycetes</taxon>
        <taxon>Debaryomycetaceae</taxon>
        <taxon>Debaryomyces</taxon>
    </lineage>
</organism>
<gene>
    <name evidence="2" type="ordered locus">DEHA2F19712g</name>
</gene>
<dbReference type="InterPro" id="IPR018838">
    <property type="entry name" value="ZGRF1-like_N"/>
</dbReference>
<dbReference type="Pfam" id="PF10382">
    <property type="entry name" value="ZGRF1-like_N"/>
    <property type="match status" value="1"/>
</dbReference>
<feature type="domain" description="5'-3' DNA helicase ZGRF1-like N-terminal" evidence="1">
    <location>
        <begin position="9"/>
        <end position="92"/>
    </location>
</feature>
<sequence length="243" mass="28580">MEELKKSVVHEYTILYSNRIIQKDKKWNDGKLKYYEFNNKLEVFNEDGNLIEVDFISEKFKHNLVERNEFKLPNNRLLIEIDCKLSSYIRDVSELFKRPTKDAESSSSISNNAICITKIKSEPNQIIQGRVIKPKIYRPLKHEPFKKVFDKQITIKQELSPRIKQEAVSVPEPLPQSPQHPIIKQEPIDNHIEVLTTGLEVPRQDLRKNEEQRLPRVHPRSSRIFKYLATNKTLSTSPNRSTY</sequence>
<dbReference type="AlphaFoldDB" id="Q6BKR7"/>
<dbReference type="eggNOG" id="ENOG502RS10">
    <property type="taxonomic scope" value="Eukaryota"/>
</dbReference>
<accession>Q6BKR7</accession>
<name>Q6BKR7_DEBHA</name>
<dbReference type="InParanoid" id="Q6BKR7"/>
<evidence type="ECO:0000313" key="2">
    <source>
        <dbReference type="EMBL" id="CAG89592.2"/>
    </source>
</evidence>
<dbReference type="HOGENOM" id="CLU_1142573_0_0_1"/>
<dbReference type="RefSeq" id="XP_461204.2">
    <property type="nucleotide sequence ID" value="XM_461204.1"/>
</dbReference>
<dbReference type="GeneID" id="2903327"/>